<comment type="caution">
    <text evidence="1">The sequence shown here is derived from an EMBL/GenBank/DDBJ whole genome shotgun (WGS) entry which is preliminary data.</text>
</comment>
<dbReference type="EMBL" id="RDQH01000336">
    <property type="protein sequence ID" value="RXH85467.1"/>
    <property type="molecule type" value="Genomic_DNA"/>
</dbReference>
<keyword evidence="2" id="KW-1185">Reference proteome</keyword>
<evidence type="ECO:0000313" key="1">
    <source>
        <dbReference type="EMBL" id="RXH85467.1"/>
    </source>
</evidence>
<proteinExistence type="predicted"/>
<dbReference type="AlphaFoldDB" id="A0A498ITL6"/>
<accession>A0A498ITL6</accession>
<protein>
    <submittedName>
        <fullName evidence="1">Uncharacterized protein</fullName>
    </submittedName>
</protein>
<sequence length="116" mass="13037">MVFLWANDIRVSCPVRPRTISNPHVRCLVCLTESSHLHHPVSNLACLNHRATIFSNHLHSFLPCRARLTELASTSACWQTHDMYIHAFDGGVGKLDPLVCSTHHSGLGCMTRNFYV</sequence>
<organism evidence="1 2">
    <name type="scientific">Malus domestica</name>
    <name type="common">Apple</name>
    <name type="synonym">Pyrus malus</name>
    <dbReference type="NCBI Taxonomy" id="3750"/>
    <lineage>
        <taxon>Eukaryota</taxon>
        <taxon>Viridiplantae</taxon>
        <taxon>Streptophyta</taxon>
        <taxon>Embryophyta</taxon>
        <taxon>Tracheophyta</taxon>
        <taxon>Spermatophyta</taxon>
        <taxon>Magnoliopsida</taxon>
        <taxon>eudicotyledons</taxon>
        <taxon>Gunneridae</taxon>
        <taxon>Pentapetalae</taxon>
        <taxon>rosids</taxon>
        <taxon>fabids</taxon>
        <taxon>Rosales</taxon>
        <taxon>Rosaceae</taxon>
        <taxon>Amygdaloideae</taxon>
        <taxon>Maleae</taxon>
        <taxon>Malus</taxon>
    </lineage>
</organism>
<evidence type="ECO:0000313" key="2">
    <source>
        <dbReference type="Proteomes" id="UP000290289"/>
    </source>
</evidence>
<gene>
    <name evidence="1" type="ORF">DVH24_009288</name>
</gene>
<dbReference type="Proteomes" id="UP000290289">
    <property type="component" value="Chromosome 10"/>
</dbReference>
<reference evidence="1 2" key="1">
    <citation type="submission" date="2018-10" db="EMBL/GenBank/DDBJ databases">
        <title>A high-quality apple genome assembly.</title>
        <authorList>
            <person name="Hu J."/>
        </authorList>
    </citation>
    <scope>NUCLEOTIDE SEQUENCE [LARGE SCALE GENOMIC DNA]</scope>
    <source>
        <strain evidence="2">cv. HFTH1</strain>
        <tissue evidence="1">Young leaf</tissue>
    </source>
</reference>
<name>A0A498ITL6_MALDO</name>